<keyword evidence="1" id="KW-0472">Membrane</keyword>
<protein>
    <recommendedName>
        <fullName evidence="4">Thermopsin</fullName>
    </recommendedName>
</protein>
<dbReference type="EnsemblBacteria" id="ABL78683">
    <property type="protein sequence ID" value="ABL78683"/>
    <property type="gene ID" value="Tpen_1285"/>
</dbReference>
<dbReference type="InterPro" id="IPR007981">
    <property type="entry name" value="Peptidase_A5"/>
</dbReference>
<dbReference type="RefSeq" id="WP_011752948.1">
    <property type="nucleotide sequence ID" value="NC_008698.1"/>
</dbReference>
<keyword evidence="1" id="KW-0812">Transmembrane</keyword>
<keyword evidence="3" id="KW-1185">Reference proteome</keyword>
<dbReference type="OrthoDB" id="28853at2157"/>
<dbReference type="Proteomes" id="UP000000641">
    <property type="component" value="Chromosome"/>
</dbReference>
<dbReference type="KEGG" id="tpe:Tpen_1285"/>
<dbReference type="HOGENOM" id="CLU_409194_0_0_2"/>
<dbReference type="eggNOG" id="arCOG03670">
    <property type="taxonomic scope" value="Archaea"/>
</dbReference>
<proteinExistence type="predicted"/>
<evidence type="ECO:0000313" key="3">
    <source>
        <dbReference type="Proteomes" id="UP000000641"/>
    </source>
</evidence>
<organism evidence="2 3">
    <name type="scientific">Thermofilum pendens (strain DSM 2475 / Hrk 5)</name>
    <dbReference type="NCBI Taxonomy" id="368408"/>
    <lineage>
        <taxon>Archaea</taxon>
        <taxon>Thermoproteota</taxon>
        <taxon>Thermoprotei</taxon>
        <taxon>Thermofilales</taxon>
        <taxon>Thermofilaceae</taxon>
        <taxon>Thermofilum</taxon>
    </lineage>
</organism>
<evidence type="ECO:0008006" key="4">
    <source>
        <dbReference type="Google" id="ProtNLM"/>
    </source>
</evidence>
<evidence type="ECO:0000256" key="1">
    <source>
        <dbReference type="SAM" id="Phobius"/>
    </source>
</evidence>
<accession>A1RZQ3</accession>
<reference evidence="3" key="1">
    <citation type="journal article" date="2008" name="J. Bacteriol.">
        <title>Genome sequence of Thermofilum pendens reveals an exceptional loss of biosynthetic pathways without genome reduction.</title>
        <authorList>
            <person name="Anderson I."/>
            <person name="Rodriguez J."/>
            <person name="Susanti D."/>
            <person name="Porat I."/>
            <person name="Reich C."/>
            <person name="Ulrich L.E."/>
            <person name="Elkins J.G."/>
            <person name="Mavromatis K."/>
            <person name="Lykidis A."/>
            <person name="Kim E."/>
            <person name="Thompson L.S."/>
            <person name="Nolan M."/>
            <person name="Land M."/>
            <person name="Copeland A."/>
            <person name="Lapidus A."/>
            <person name="Lucas S."/>
            <person name="Detter C."/>
            <person name="Zhulin I.B."/>
            <person name="Olsen G.J."/>
            <person name="Whitman W."/>
            <person name="Mukhopadhyay B."/>
            <person name="Bristow J."/>
            <person name="Kyrpides N."/>
        </authorList>
    </citation>
    <scope>NUCLEOTIDE SEQUENCE [LARGE SCALE GENOMIC DNA]</scope>
    <source>
        <strain evidence="3">DSM 2475 / Hrk 5</strain>
    </source>
</reference>
<dbReference type="Pfam" id="PF05317">
    <property type="entry name" value="Thermopsin"/>
    <property type="match status" value="1"/>
</dbReference>
<dbReference type="GeneID" id="4600593"/>
<feature type="transmembrane region" description="Helical" evidence="1">
    <location>
        <begin position="632"/>
        <end position="651"/>
    </location>
</feature>
<dbReference type="AlphaFoldDB" id="A1RZQ3"/>
<dbReference type="EMBL" id="CP000505">
    <property type="protein sequence ID" value="ABL78683.1"/>
    <property type="molecule type" value="Genomic_DNA"/>
</dbReference>
<sequence length="671" mass="73893">MLVSRWLFRVGLVAVVLLLLVARCVRAERVSLLPRSISYYSIRVSAAPAYVVLVSHQPWPAVAYLATAEECEHFLARGGSDIEVLRVVSVPGYGVVSLRIDSPGSYYVFFYSDERLYVYVRYYGLPAGLASYPDVAVNTSMVLGFFNVSAASAKSYSSRAAEADAWSLQLNAVVEVSLAGGRKQYYWVQNMVGGIEGTRSYENKTEKAIMYQVWNNIWNNTGRLSLLSDERISGCGGVYRDRDEYYYACVYTYSPCDLPLAGFLVVRAYASNGAVHVDFGYVTAQSGDYRPAIITWYDNVTIRTNPPAVGAGIVATSSYLNGRGLPLNVELVFCGFCCSEHATFSELEARLTLAYWRGGGWAPFPNLYSFGVSTNETATNVAVRYADGFAVVERGALSPAKLAERPRLPALPMTSVRYCSMLTGECSVRYVYSPVTLAEKASVVYDGNRTRYVLLGYYVDGRFTEDPPTITPSSSWFTHYEVRSSYKAQHFVVVSSPLPVTVNGTRTTRYAGWLDAGSSIVVEVPDRVVLENGTLFTPLSSGGVFRVDSPVTVEVAWQPYYLVTVTSQYPVLVNGERTERYSRYLAPGTQLEVKAEPVPLYGGLVTMDPNASSIRLLVTAPVTLSVSYSPNYTRLVAVAAVATVLVAVAVARRRRRFEAFYEPPLDELLAA</sequence>
<gene>
    <name evidence="2" type="ordered locus">Tpen_1285</name>
</gene>
<evidence type="ECO:0000313" key="2">
    <source>
        <dbReference type="EMBL" id="ABL78683.1"/>
    </source>
</evidence>
<keyword evidence="1" id="KW-1133">Transmembrane helix</keyword>
<name>A1RZQ3_THEPD</name>